<organism evidence="6 7">
    <name type="scientific">Hartmannibacter diazotrophicus</name>
    <dbReference type="NCBI Taxonomy" id="1482074"/>
    <lineage>
        <taxon>Bacteria</taxon>
        <taxon>Pseudomonadati</taxon>
        <taxon>Pseudomonadota</taxon>
        <taxon>Alphaproteobacteria</taxon>
        <taxon>Hyphomicrobiales</taxon>
        <taxon>Pleomorphomonadaceae</taxon>
        <taxon>Hartmannibacter</taxon>
    </lineage>
</organism>
<dbReference type="InterPro" id="IPR000847">
    <property type="entry name" value="LysR_HTH_N"/>
</dbReference>
<dbReference type="Proteomes" id="UP000223606">
    <property type="component" value="Chromosome 1"/>
</dbReference>
<dbReference type="AlphaFoldDB" id="A0A2C9D2S1"/>
<evidence type="ECO:0000256" key="3">
    <source>
        <dbReference type="ARBA" id="ARBA00023125"/>
    </source>
</evidence>
<dbReference type="InterPro" id="IPR036390">
    <property type="entry name" value="WH_DNA-bd_sf"/>
</dbReference>
<dbReference type="Gene3D" id="1.10.10.10">
    <property type="entry name" value="Winged helix-like DNA-binding domain superfamily/Winged helix DNA-binding domain"/>
    <property type="match status" value="1"/>
</dbReference>
<proteinExistence type="inferred from homology"/>
<evidence type="ECO:0000256" key="4">
    <source>
        <dbReference type="ARBA" id="ARBA00023163"/>
    </source>
</evidence>
<feature type="domain" description="HTH lysR-type" evidence="5">
    <location>
        <begin position="25"/>
        <end position="82"/>
    </location>
</feature>
<keyword evidence="3" id="KW-0238">DNA-binding</keyword>
<sequence length="320" mass="35620">MNLYGSHIKYMKIIHICMERIVPPMEWSDVRLFLAIAREGTLGAAARSLGLTQPTMGRRLKALETSIGHSLFQRTSDGFVLTDEGAVVMAHAERMEDEVTGMLRQLSGSQRELDGLLRVSCSDWFGVHVLSPLLAGFARQYPRVVVELLTDQRLLNLSRREADLVFRIQPFTEPDVVSRKLVDIDYGLYAPAGIAEPVYGDGEGVCLVTMDEAFSDMPDVAWLRETLPHARIAMRSNSRDVQAALCRGGVGLAVLPRPLGDGMDGLRRLVPPLPPPARTTWVGYHRDLRRLPRLRALLDLVVAEIGQIRAVKDGHRPIED</sequence>
<dbReference type="InterPro" id="IPR005119">
    <property type="entry name" value="LysR_subst-bd"/>
</dbReference>
<evidence type="ECO:0000256" key="2">
    <source>
        <dbReference type="ARBA" id="ARBA00023015"/>
    </source>
</evidence>
<evidence type="ECO:0000256" key="1">
    <source>
        <dbReference type="ARBA" id="ARBA00009437"/>
    </source>
</evidence>
<dbReference type="Gene3D" id="3.40.190.290">
    <property type="match status" value="1"/>
</dbReference>
<dbReference type="GO" id="GO:0006351">
    <property type="term" value="P:DNA-templated transcription"/>
    <property type="evidence" value="ECO:0007669"/>
    <property type="project" value="TreeGrafter"/>
</dbReference>
<keyword evidence="2" id="KW-0805">Transcription regulation</keyword>
<dbReference type="Pfam" id="PF03466">
    <property type="entry name" value="LysR_substrate"/>
    <property type="match status" value="1"/>
</dbReference>
<evidence type="ECO:0000313" key="7">
    <source>
        <dbReference type="Proteomes" id="UP000223606"/>
    </source>
</evidence>
<dbReference type="PROSITE" id="PS50931">
    <property type="entry name" value="HTH_LYSR"/>
    <property type="match status" value="1"/>
</dbReference>
<dbReference type="SUPFAM" id="SSF46785">
    <property type="entry name" value="Winged helix' DNA-binding domain"/>
    <property type="match status" value="1"/>
</dbReference>
<dbReference type="EMBL" id="LT960614">
    <property type="protein sequence ID" value="SON54566.1"/>
    <property type="molecule type" value="Genomic_DNA"/>
</dbReference>
<dbReference type="PRINTS" id="PR00039">
    <property type="entry name" value="HTHLYSR"/>
</dbReference>
<evidence type="ECO:0000313" key="6">
    <source>
        <dbReference type="EMBL" id="SON54566.1"/>
    </source>
</evidence>
<dbReference type="GO" id="GO:0043565">
    <property type="term" value="F:sequence-specific DNA binding"/>
    <property type="evidence" value="ECO:0007669"/>
    <property type="project" value="TreeGrafter"/>
</dbReference>
<keyword evidence="7" id="KW-1185">Reference proteome</keyword>
<dbReference type="PANTHER" id="PTHR30537:SF3">
    <property type="entry name" value="TRANSCRIPTIONAL REGULATORY PROTEIN"/>
    <property type="match status" value="1"/>
</dbReference>
<dbReference type="GO" id="GO:0003700">
    <property type="term" value="F:DNA-binding transcription factor activity"/>
    <property type="evidence" value="ECO:0007669"/>
    <property type="project" value="InterPro"/>
</dbReference>
<dbReference type="KEGG" id="hdi:HDIA_1025"/>
<protein>
    <submittedName>
        <fullName evidence="6">Cyn operon transcriptional activator</fullName>
    </submittedName>
</protein>
<gene>
    <name evidence="6" type="primary">cynR_2</name>
    <name evidence="6" type="ORF">HDIA_1025</name>
</gene>
<dbReference type="SUPFAM" id="SSF53850">
    <property type="entry name" value="Periplasmic binding protein-like II"/>
    <property type="match status" value="1"/>
</dbReference>
<dbReference type="PANTHER" id="PTHR30537">
    <property type="entry name" value="HTH-TYPE TRANSCRIPTIONAL REGULATOR"/>
    <property type="match status" value="1"/>
</dbReference>
<dbReference type="InterPro" id="IPR058163">
    <property type="entry name" value="LysR-type_TF_proteobact-type"/>
</dbReference>
<reference evidence="7" key="1">
    <citation type="submission" date="2017-09" db="EMBL/GenBank/DDBJ databases">
        <title>Genome sequence of Nannocystis excedens DSM 71.</title>
        <authorList>
            <person name="Blom J."/>
        </authorList>
    </citation>
    <scope>NUCLEOTIDE SEQUENCE [LARGE SCALE GENOMIC DNA]</scope>
    <source>
        <strain evidence="7">type strain: E19</strain>
    </source>
</reference>
<comment type="similarity">
    <text evidence="1">Belongs to the LysR transcriptional regulatory family.</text>
</comment>
<name>A0A2C9D2S1_9HYPH</name>
<dbReference type="InterPro" id="IPR036388">
    <property type="entry name" value="WH-like_DNA-bd_sf"/>
</dbReference>
<accession>A0A2C9D2S1</accession>
<dbReference type="Pfam" id="PF00126">
    <property type="entry name" value="HTH_1"/>
    <property type="match status" value="1"/>
</dbReference>
<keyword evidence="4" id="KW-0804">Transcription</keyword>
<evidence type="ECO:0000259" key="5">
    <source>
        <dbReference type="PROSITE" id="PS50931"/>
    </source>
</evidence>